<feature type="transmembrane region" description="Helical" evidence="1">
    <location>
        <begin position="7"/>
        <end position="27"/>
    </location>
</feature>
<accession>A0ABT4UQ81</accession>
<dbReference type="GO" id="GO:0032259">
    <property type="term" value="P:methylation"/>
    <property type="evidence" value="ECO:0007669"/>
    <property type="project" value="UniProtKB-KW"/>
</dbReference>
<evidence type="ECO:0000256" key="1">
    <source>
        <dbReference type="SAM" id="Phobius"/>
    </source>
</evidence>
<dbReference type="CDD" id="cd02440">
    <property type="entry name" value="AdoMet_MTases"/>
    <property type="match status" value="1"/>
</dbReference>
<sequence>MKRIINYTRYFIYLWWYWSFKLAYFVLKHEIRGEKKYGVDTIGIDELEGSVSAEDLEHASIYQPINYYTAETFFNQLTEVHFTHGFLDAGCGKGRAIAMAAYYGFKEIHGFDFSPKLVAKAQKSVQKIQSEYPGTNFIITEADARFYKLPVSINTIFLFNPFDAFVMEDFIHAIQKSVAEKNRTITVLYANPVCKSLFVKAGFEETFYFQKMKYIEGVVLTLRQKVNF</sequence>
<protein>
    <submittedName>
        <fullName evidence="3">Class I SAM-dependent methyltransferase</fullName>
    </submittedName>
</protein>
<dbReference type="RefSeq" id="WP_407032633.1">
    <property type="nucleotide sequence ID" value="NZ_JAQGEF010000027.1"/>
</dbReference>
<name>A0ABT4UQ81_9BACT</name>
<comment type="caution">
    <text evidence="3">The sequence shown here is derived from an EMBL/GenBank/DDBJ whole genome shotgun (WGS) entry which is preliminary data.</text>
</comment>
<dbReference type="Proteomes" id="UP001210231">
    <property type="component" value="Unassembled WGS sequence"/>
</dbReference>
<keyword evidence="4" id="KW-1185">Reference proteome</keyword>
<evidence type="ECO:0000259" key="2">
    <source>
        <dbReference type="Pfam" id="PF13649"/>
    </source>
</evidence>
<dbReference type="Gene3D" id="3.40.50.150">
    <property type="entry name" value="Vaccinia Virus protein VP39"/>
    <property type="match status" value="1"/>
</dbReference>
<keyword evidence="1" id="KW-0812">Transmembrane</keyword>
<dbReference type="Pfam" id="PF13649">
    <property type="entry name" value="Methyltransf_25"/>
    <property type="match status" value="1"/>
</dbReference>
<dbReference type="SUPFAM" id="SSF53335">
    <property type="entry name" value="S-adenosyl-L-methionine-dependent methyltransferases"/>
    <property type="match status" value="1"/>
</dbReference>
<keyword evidence="1" id="KW-0472">Membrane</keyword>
<dbReference type="InterPro" id="IPR041698">
    <property type="entry name" value="Methyltransf_25"/>
</dbReference>
<feature type="domain" description="Methyltransferase" evidence="2">
    <location>
        <begin position="87"/>
        <end position="174"/>
    </location>
</feature>
<keyword evidence="3" id="KW-0489">Methyltransferase</keyword>
<evidence type="ECO:0000313" key="4">
    <source>
        <dbReference type="Proteomes" id="UP001210231"/>
    </source>
</evidence>
<evidence type="ECO:0000313" key="3">
    <source>
        <dbReference type="EMBL" id="MDA3616303.1"/>
    </source>
</evidence>
<organism evidence="3 4">
    <name type="scientific">Polluticaenibacter yanchengensis</name>
    <dbReference type="NCBI Taxonomy" id="3014562"/>
    <lineage>
        <taxon>Bacteria</taxon>
        <taxon>Pseudomonadati</taxon>
        <taxon>Bacteroidota</taxon>
        <taxon>Chitinophagia</taxon>
        <taxon>Chitinophagales</taxon>
        <taxon>Chitinophagaceae</taxon>
        <taxon>Polluticaenibacter</taxon>
    </lineage>
</organism>
<dbReference type="InterPro" id="IPR029063">
    <property type="entry name" value="SAM-dependent_MTases_sf"/>
</dbReference>
<proteinExistence type="predicted"/>
<gene>
    <name evidence="3" type="ORF">O3P16_15915</name>
</gene>
<dbReference type="EMBL" id="JAQGEF010000027">
    <property type="protein sequence ID" value="MDA3616303.1"/>
    <property type="molecule type" value="Genomic_DNA"/>
</dbReference>
<reference evidence="3 4" key="1">
    <citation type="submission" date="2022-12" db="EMBL/GenBank/DDBJ databases">
        <title>Chitinophagaceae gen. sp. nov., a new member of the family Chitinophagaceae, isolated from soil in a chemical factory.</title>
        <authorList>
            <person name="Ke Z."/>
        </authorList>
    </citation>
    <scope>NUCLEOTIDE SEQUENCE [LARGE SCALE GENOMIC DNA]</scope>
    <source>
        <strain evidence="3 4">LY-5</strain>
    </source>
</reference>
<keyword evidence="3" id="KW-0808">Transferase</keyword>
<dbReference type="GO" id="GO:0008168">
    <property type="term" value="F:methyltransferase activity"/>
    <property type="evidence" value="ECO:0007669"/>
    <property type="project" value="UniProtKB-KW"/>
</dbReference>
<keyword evidence="1" id="KW-1133">Transmembrane helix</keyword>